<comment type="function">
    <text evidence="10 11">Involved in cell wall formation. Catalyzes the final step in the synthesis of UDP-N-acetylmuramoyl-pentapeptide, the precursor of murein.</text>
</comment>
<dbReference type="PANTHER" id="PTHR43024:SF1">
    <property type="entry name" value="UDP-N-ACETYLMURAMOYL-TRIPEPTIDE--D-ALANYL-D-ALANINE LIGASE"/>
    <property type="match status" value="1"/>
</dbReference>
<evidence type="ECO:0000256" key="1">
    <source>
        <dbReference type="ARBA" id="ARBA00022490"/>
    </source>
</evidence>
<reference evidence="15" key="1">
    <citation type="submission" date="2020-02" db="EMBL/GenBank/DDBJ databases">
        <authorList>
            <person name="Meier V. D."/>
        </authorList>
    </citation>
    <scope>NUCLEOTIDE SEQUENCE</scope>
    <source>
        <strain evidence="15">AVDCRST_MAG54</strain>
    </source>
</reference>
<evidence type="ECO:0000256" key="10">
    <source>
        <dbReference type="HAMAP-Rule" id="MF_02019"/>
    </source>
</evidence>
<dbReference type="InterPro" id="IPR051046">
    <property type="entry name" value="MurCDEF_CellWall_CoF430Synth"/>
</dbReference>
<evidence type="ECO:0000256" key="3">
    <source>
        <dbReference type="ARBA" id="ARBA00022618"/>
    </source>
</evidence>
<evidence type="ECO:0000259" key="13">
    <source>
        <dbReference type="Pfam" id="PF02875"/>
    </source>
</evidence>
<dbReference type="Pfam" id="PF01225">
    <property type="entry name" value="Mur_ligase"/>
    <property type="match status" value="1"/>
</dbReference>
<evidence type="ECO:0000313" key="15">
    <source>
        <dbReference type="EMBL" id="CAA9291744.1"/>
    </source>
</evidence>
<dbReference type="PANTHER" id="PTHR43024">
    <property type="entry name" value="UDP-N-ACETYLMURAMOYL-TRIPEPTIDE--D-ALANYL-D-ALANINE LIGASE"/>
    <property type="match status" value="1"/>
</dbReference>
<dbReference type="Gene3D" id="3.40.1190.10">
    <property type="entry name" value="Mur-like, catalytic domain"/>
    <property type="match status" value="1"/>
</dbReference>
<feature type="binding site" evidence="10">
    <location>
        <begin position="110"/>
        <end position="116"/>
    </location>
    <ligand>
        <name>ATP</name>
        <dbReference type="ChEBI" id="CHEBI:30616"/>
    </ligand>
</feature>
<keyword evidence="1 10" id="KW-0963">Cytoplasm</keyword>
<dbReference type="InterPro" id="IPR035911">
    <property type="entry name" value="MurE/MurF_N"/>
</dbReference>
<dbReference type="AlphaFoldDB" id="A0A6J4JZP0"/>
<keyword evidence="7 10" id="KW-0573">Peptidoglycan synthesis</keyword>
<evidence type="ECO:0000256" key="4">
    <source>
        <dbReference type="ARBA" id="ARBA00022741"/>
    </source>
</evidence>
<keyword evidence="2 10" id="KW-0436">Ligase</keyword>
<dbReference type="GO" id="GO:0005524">
    <property type="term" value="F:ATP binding"/>
    <property type="evidence" value="ECO:0007669"/>
    <property type="project" value="UniProtKB-UniRule"/>
</dbReference>
<dbReference type="InterPro" id="IPR005863">
    <property type="entry name" value="UDP-N-AcMur_synth"/>
</dbReference>
<dbReference type="GO" id="GO:0009252">
    <property type="term" value="P:peptidoglycan biosynthetic process"/>
    <property type="evidence" value="ECO:0007669"/>
    <property type="project" value="UniProtKB-UniRule"/>
</dbReference>
<name>A0A6J4JZP0_9PSEU</name>
<dbReference type="SUPFAM" id="SSF63418">
    <property type="entry name" value="MurE/MurF N-terminal domain"/>
    <property type="match status" value="1"/>
</dbReference>
<dbReference type="SUPFAM" id="SSF53244">
    <property type="entry name" value="MurD-like peptide ligases, peptide-binding domain"/>
    <property type="match status" value="1"/>
</dbReference>
<dbReference type="InterPro" id="IPR036565">
    <property type="entry name" value="Mur-like_cat_sf"/>
</dbReference>
<dbReference type="Gene3D" id="3.90.190.20">
    <property type="entry name" value="Mur ligase, C-terminal domain"/>
    <property type="match status" value="1"/>
</dbReference>
<dbReference type="EC" id="6.3.2.10" evidence="10 11"/>
<accession>A0A6J4JZP0</accession>
<dbReference type="InterPro" id="IPR004101">
    <property type="entry name" value="Mur_ligase_C"/>
</dbReference>
<feature type="domain" description="Mur ligase N-terminal catalytic" evidence="12">
    <location>
        <begin position="30"/>
        <end position="74"/>
    </location>
</feature>
<feature type="domain" description="Mur ligase central" evidence="14">
    <location>
        <begin position="108"/>
        <end position="299"/>
    </location>
</feature>
<dbReference type="UniPathway" id="UPA00219"/>
<sequence length="481" mass="48856">MIEMSLAEVAEATGARLVGADPSTAVTGEVQVDSRLVEAGGLFVALPGERTDGHDHVAAAVEAGAVAALVEREVPGAPCLLVPDALVALQALARAVITAETAPRVVGVTGSSGKTSTKDLLAHVLGPGTLAPAGSFNNEVGLPLTCLRRTADTPAAVLEYSARGIGHIAFLTGIAPPHVSVVLNVGSAHLGEYASVDGIAAAKGELVEGVQPHGDTAPLVVLNADDARVLGMRDRAPAGAQVVTFGEGADADVRAEDVALRDDGTAAFTLVAGEARHPVALGLVGEHHVSNALAVAAAAVHAGLVDPATVAERLATARPASRWRMEVTERADGVTLVNDAYNANPESMRAALKTLAVMSRGKTRRTWAVLGVMGELGEASRDAHFELGRHVVRLDVSRLVVVGPDAGGIHAGAVLEGSWGDESVHVDDVEAAAGLLADELAPGDVVLVKASRSAGLERVAAALLAARPSGRPDPNDAEDSP</sequence>
<protein>
    <recommendedName>
        <fullName evidence="10 11">UDP-N-acetylmuramoyl-tripeptide--D-alanyl-D-alanine ligase</fullName>
        <ecNumber evidence="10 11">6.3.2.10</ecNumber>
    </recommendedName>
    <alternativeName>
        <fullName evidence="10">D-alanyl-D-alanine-adding enzyme</fullName>
    </alternativeName>
</protein>
<dbReference type="InterPro" id="IPR036615">
    <property type="entry name" value="Mur_ligase_C_dom_sf"/>
</dbReference>
<dbReference type="GO" id="GO:0051301">
    <property type="term" value="P:cell division"/>
    <property type="evidence" value="ECO:0007669"/>
    <property type="project" value="UniProtKB-KW"/>
</dbReference>
<dbReference type="EMBL" id="CADCTH010000567">
    <property type="protein sequence ID" value="CAA9291744.1"/>
    <property type="molecule type" value="Genomic_DNA"/>
</dbReference>
<dbReference type="Pfam" id="PF02875">
    <property type="entry name" value="Mur_ligase_C"/>
    <property type="match status" value="1"/>
</dbReference>
<dbReference type="NCBIfam" id="TIGR01143">
    <property type="entry name" value="murF"/>
    <property type="match status" value="1"/>
</dbReference>
<comment type="pathway">
    <text evidence="10 11">Cell wall biogenesis; peptidoglycan biosynthesis.</text>
</comment>
<dbReference type="HAMAP" id="MF_02019">
    <property type="entry name" value="MurF"/>
    <property type="match status" value="1"/>
</dbReference>
<dbReference type="Pfam" id="PF08245">
    <property type="entry name" value="Mur_ligase_M"/>
    <property type="match status" value="1"/>
</dbReference>
<dbReference type="GO" id="GO:0047480">
    <property type="term" value="F:UDP-N-acetylmuramoyl-tripeptide-D-alanyl-D-alanine ligase activity"/>
    <property type="evidence" value="ECO:0007669"/>
    <property type="project" value="UniProtKB-UniRule"/>
</dbReference>
<dbReference type="GO" id="GO:0005737">
    <property type="term" value="C:cytoplasm"/>
    <property type="evidence" value="ECO:0007669"/>
    <property type="project" value="UniProtKB-SubCell"/>
</dbReference>
<gene>
    <name evidence="10" type="primary">murF</name>
    <name evidence="15" type="ORF">AVDCRST_MAG54-4507</name>
</gene>
<keyword evidence="4 10" id="KW-0547">Nucleotide-binding</keyword>
<dbReference type="SUPFAM" id="SSF53623">
    <property type="entry name" value="MurD-like peptide ligases, catalytic domain"/>
    <property type="match status" value="1"/>
</dbReference>
<comment type="subcellular location">
    <subcellularLocation>
        <location evidence="10 11">Cytoplasm</location>
    </subcellularLocation>
</comment>
<proteinExistence type="inferred from homology"/>
<evidence type="ECO:0000256" key="2">
    <source>
        <dbReference type="ARBA" id="ARBA00022598"/>
    </source>
</evidence>
<keyword evidence="6 10" id="KW-0133">Cell shape</keyword>
<keyword evidence="8 10" id="KW-0131">Cell cycle</keyword>
<evidence type="ECO:0000259" key="12">
    <source>
        <dbReference type="Pfam" id="PF01225"/>
    </source>
</evidence>
<dbReference type="InterPro" id="IPR000713">
    <property type="entry name" value="Mur_ligase_N"/>
</dbReference>
<evidence type="ECO:0000256" key="9">
    <source>
        <dbReference type="ARBA" id="ARBA00023316"/>
    </source>
</evidence>
<dbReference type="GO" id="GO:0008360">
    <property type="term" value="P:regulation of cell shape"/>
    <property type="evidence" value="ECO:0007669"/>
    <property type="project" value="UniProtKB-KW"/>
</dbReference>
<dbReference type="Gene3D" id="3.40.1390.10">
    <property type="entry name" value="MurE/MurF, N-terminal domain"/>
    <property type="match status" value="1"/>
</dbReference>
<evidence type="ECO:0000256" key="7">
    <source>
        <dbReference type="ARBA" id="ARBA00022984"/>
    </source>
</evidence>
<feature type="domain" description="Mur ligase C-terminal" evidence="13">
    <location>
        <begin position="324"/>
        <end position="452"/>
    </location>
</feature>
<keyword evidence="3 10" id="KW-0132">Cell division</keyword>
<organism evidence="15">
    <name type="scientific">uncultured Actinomycetospora sp</name>
    <dbReference type="NCBI Taxonomy" id="1135996"/>
    <lineage>
        <taxon>Bacteria</taxon>
        <taxon>Bacillati</taxon>
        <taxon>Actinomycetota</taxon>
        <taxon>Actinomycetes</taxon>
        <taxon>Pseudonocardiales</taxon>
        <taxon>Pseudonocardiaceae</taxon>
        <taxon>Actinomycetospora</taxon>
        <taxon>environmental samples</taxon>
    </lineage>
</organism>
<comment type="similarity">
    <text evidence="10">Belongs to the MurCDEF family. MurF subfamily.</text>
</comment>
<evidence type="ECO:0000259" key="14">
    <source>
        <dbReference type="Pfam" id="PF08245"/>
    </source>
</evidence>
<keyword evidence="5 10" id="KW-0067">ATP-binding</keyword>
<keyword evidence="9 10" id="KW-0961">Cell wall biogenesis/degradation</keyword>
<dbReference type="InterPro" id="IPR013221">
    <property type="entry name" value="Mur_ligase_cen"/>
</dbReference>
<evidence type="ECO:0000256" key="11">
    <source>
        <dbReference type="RuleBase" id="RU004136"/>
    </source>
</evidence>
<dbReference type="GO" id="GO:0071555">
    <property type="term" value="P:cell wall organization"/>
    <property type="evidence" value="ECO:0007669"/>
    <property type="project" value="UniProtKB-KW"/>
</dbReference>
<comment type="catalytic activity">
    <reaction evidence="10 11">
        <text>D-alanyl-D-alanine + UDP-N-acetyl-alpha-D-muramoyl-L-alanyl-gamma-D-glutamyl-meso-2,6-diaminopimelate + ATP = UDP-N-acetyl-alpha-D-muramoyl-L-alanyl-gamma-D-glutamyl-meso-2,6-diaminopimeloyl-D-alanyl-D-alanine + ADP + phosphate + H(+)</text>
        <dbReference type="Rhea" id="RHEA:28374"/>
        <dbReference type="ChEBI" id="CHEBI:15378"/>
        <dbReference type="ChEBI" id="CHEBI:30616"/>
        <dbReference type="ChEBI" id="CHEBI:43474"/>
        <dbReference type="ChEBI" id="CHEBI:57822"/>
        <dbReference type="ChEBI" id="CHEBI:61386"/>
        <dbReference type="ChEBI" id="CHEBI:83905"/>
        <dbReference type="ChEBI" id="CHEBI:456216"/>
        <dbReference type="EC" id="6.3.2.10"/>
    </reaction>
</comment>
<evidence type="ECO:0000256" key="5">
    <source>
        <dbReference type="ARBA" id="ARBA00022840"/>
    </source>
</evidence>
<evidence type="ECO:0000256" key="8">
    <source>
        <dbReference type="ARBA" id="ARBA00023306"/>
    </source>
</evidence>
<evidence type="ECO:0000256" key="6">
    <source>
        <dbReference type="ARBA" id="ARBA00022960"/>
    </source>
</evidence>